<dbReference type="PANTHER" id="PTHR31973:SF190">
    <property type="entry name" value="MULE TRANSPOSASE DOMAIN-CONTAINING PROTEIN"/>
    <property type="match status" value="1"/>
</dbReference>
<sequence>MCYPLLNVIVVGFPKYFTFKIHYNGLFTKPPCRKYIDGIVSHVDCIYKNLFSVHDFDDMTFYYNYCIPNFPLDYGLMPLGNDSDVLKVVMIEELELETVLPKFRRRKPRKRDIGSYSRKLELNKCLCDGNLVTLSQMEIEVGGVHNMIEIDQDVDKSVPITTQVDQGFQDEQEVSYHVVCNFQNPEGTGFEDGGGVQSNMVDDYESFQEDYLTLSEFDVEYNVQGERKKDGENFFAYANGEDSEDNEDIDDSCYGTGKGSEVNDDSDFNVDDPNLYYDVDVDMSWGNNVDEELEVVNTDGYEFIGFYEYEIKLMFKELSMSNKCSHGEIHKKVVRVGQVFKTKKYRALYFAKNDKIKIQVKCEGVVGKSGQNSGDLSTSIKVKCKGNIVIDKKKISRSCEDENWIVKTINKDHKFLQTRSIFGKQYPSTNSSESMNSIERFTRRSNQEIGDWDVATKTDGLLSAYVLELQNSNPGSTIKIDMYPEPSLAFTTRTFRRIYECLQALKLGFQGGLRDLLGVNGIFMKGPYPRQVLTVVGEEMNQPTKLSKKYVTVTCEKCHNKGNSSRTCKGQGVLINHHKLE</sequence>
<comment type="caution">
    <text evidence="1">The sequence shown here is derived from an EMBL/GenBank/DDBJ whole genome shotgun (WGS) entry which is preliminary data.</text>
</comment>
<keyword evidence="2" id="KW-1185">Reference proteome</keyword>
<dbReference type="PANTHER" id="PTHR31973">
    <property type="entry name" value="POLYPROTEIN, PUTATIVE-RELATED"/>
    <property type="match status" value="1"/>
</dbReference>
<organism evidence="1 2">
    <name type="scientific">Lactuca sativa</name>
    <name type="common">Garden lettuce</name>
    <dbReference type="NCBI Taxonomy" id="4236"/>
    <lineage>
        <taxon>Eukaryota</taxon>
        <taxon>Viridiplantae</taxon>
        <taxon>Streptophyta</taxon>
        <taxon>Embryophyta</taxon>
        <taxon>Tracheophyta</taxon>
        <taxon>Spermatophyta</taxon>
        <taxon>Magnoliopsida</taxon>
        <taxon>eudicotyledons</taxon>
        <taxon>Gunneridae</taxon>
        <taxon>Pentapetalae</taxon>
        <taxon>asterids</taxon>
        <taxon>campanulids</taxon>
        <taxon>Asterales</taxon>
        <taxon>Asteraceae</taxon>
        <taxon>Cichorioideae</taxon>
        <taxon>Cichorieae</taxon>
        <taxon>Lactucinae</taxon>
        <taxon>Lactuca</taxon>
    </lineage>
</organism>
<gene>
    <name evidence="1" type="ORF">LSAT_V11C700353720</name>
</gene>
<dbReference type="EMBL" id="NBSK02000007">
    <property type="protein sequence ID" value="KAJ0196126.1"/>
    <property type="molecule type" value="Genomic_DNA"/>
</dbReference>
<proteinExistence type="predicted"/>
<protein>
    <recommendedName>
        <fullName evidence="3">Transposase MuDR plant domain-containing protein</fullName>
    </recommendedName>
</protein>
<name>A0A9R1UYG2_LACSA</name>
<reference evidence="1 2" key="1">
    <citation type="journal article" date="2017" name="Nat. Commun.">
        <title>Genome assembly with in vitro proximity ligation data and whole-genome triplication in lettuce.</title>
        <authorList>
            <person name="Reyes-Chin-Wo S."/>
            <person name="Wang Z."/>
            <person name="Yang X."/>
            <person name="Kozik A."/>
            <person name="Arikit S."/>
            <person name="Song C."/>
            <person name="Xia L."/>
            <person name="Froenicke L."/>
            <person name="Lavelle D.O."/>
            <person name="Truco M.J."/>
            <person name="Xia R."/>
            <person name="Zhu S."/>
            <person name="Xu C."/>
            <person name="Xu H."/>
            <person name="Xu X."/>
            <person name="Cox K."/>
            <person name="Korf I."/>
            <person name="Meyers B.C."/>
            <person name="Michelmore R.W."/>
        </authorList>
    </citation>
    <scope>NUCLEOTIDE SEQUENCE [LARGE SCALE GENOMIC DNA]</scope>
    <source>
        <strain evidence="2">cv. Salinas</strain>
        <tissue evidence="1">Seedlings</tissue>
    </source>
</reference>
<dbReference type="AlphaFoldDB" id="A0A9R1UYG2"/>
<evidence type="ECO:0000313" key="2">
    <source>
        <dbReference type="Proteomes" id="UP000235145"/>
    </source>
</evidence>
<evidence type="ECO:0000313" key="1">
    <source>
        <dbReference type="EMBL" id="KAJ0196126.1"/>
    </source>
</evidence>
<accession>A0A9R1UYG2</accession>
<dbReference type="Proteomes" id="UP000235145">
    <property type="component" value="Unassembled WGS sequence"/>
</dbReference>
<evidence type="ECO:0008006" key="3">
    <source>
        <dbReference type="Google" id="ProtNLM"/>
    </source>
</evidence>